<keyword evidence="3" id="KW-0206">Cytoskeleton</keyword>
<evidence type="ECO:0000256" key="4">
    <source>
        <dbReference type="ARBA" id="ARBA00034687"/>
    </source>
</evidence>
<name>A0A6P5JTF9_PHACI</name>
<dbReference type="PANTHER" id="PTHR46126">
    <property type="entry name" value="DYNACTIN SUBUNIT 5"/>
    <property type="match status" value="1"/>
</dbReference>
<dbReference type="AlphaFoldDB" id="A0A6P5JTF9"/>
<dbReference type="GO" id="GO:0005869">
    <property type="term" value="C:dynactin complex"/>
    <property type="evidence" value="ECO:0007669"/>
    <property type="project" value="TreeGrafter"/>
</dbReference>
<evidence type="ECO:0000256" key="5">
    <source>
        <dbReference type="ARBA" id="ARBA00034706"/>
    </source>
</evidence>
<protein>
    <recommendedName>
        <fullName evidence="6">Dynactin subunit 5</fullName>
    </recommendedName>
</protein>
<keyword evidence="7" id="KW-0472">Membrane</keyword>
<organism evidence="8 9">
    <name type="scientific">Phascolarctos cinereus</name>
    <name type="common">Koala</name>
    <dbReference type="NCBI Taxonomy" id="38626"/>
    <lineage>
        <taxon>Eukaryota</taxon>
        <taxon>Metazoa</taxon>
        <taxon>Chordata</taxon>
        <taxon>Craniata</taxon>
        <taxon>Vertebrata</taxon>
        <taxon>Euteleostomi</taxon>
        <taxon>Mammalia</taxon>
        <taxon>Metatheria</taxon>
        <taxon>Diprotodontia</taxon>
        <taxon>Phascolarctidae</taxon>
        <taxon>Phascolarctos</taxon>
    </lineage>
</organism>
<evidence type="ECO:0000256" key="3">
    <source>
        <dbReference type="ARBA" id="ARBA00023212"/>
    </source>
</evidence>
<keyword evidence="7" id="KW-0812">Transmembrane</keyword>
<evidence type="ECO:0000256" key="7">
    <source>
        <dbReference type="SAM" id="Phobius"/>
    </source>
</evidence>
<dbReference type="GeneID" id="110202447"/>
<accession>A0A6P5JTF9</accession>
<sequence>MTTNPVLFHYHEMLSAYLYLFSLGASWFHILYRLLNVLRVLHTSNLHRLCMASGNKVSRQSVLCGSQNIVLNGKTIIMNDCIIRGDLANVRIGRHCVVKSRSVIRPPFKKFSKGVAFFPLHIGDHVFIEEDCVVNAAQIGSYVHIGKNCVIGRRCVLKDCCKILDNTVLPPETVVPPFTVFSGCPGLFSGELPECTQELMIDVTKSYYQKFLPLTQVFSLAICDFKRQCMPQDRNLPLSEKGPTCCSSLILF</sequence>
<dbReference type="CTD" id="84516"/>
<dbReference type="Pfam" id="PF21711">
    <property type="entry name" value="DCTN5"/>
    <property type="match status" value="1"/>
</dbReference>
<dbReference type="KEGG" id="pcw:110202447"/>
<feature type="transmembrane region" description="Helical" evidence="7">
    <location>
        <begin position="16"/>
        <end position="35"/>
    </location>
</feature>
<dbReference type="CDD" id="cd03359">
    <property type="entry name" value="LbH_Dynactin_5"/>
    <property type="match status" value="1"/>
</dbReference>
<dbReference type="InterPro" id="IPR011004">
    <property type="entry name" value="Trimer_LpxA-like_sf"/>
</dbReference>
<evidence type="ECO:0000256" key="1">
    <source>
        <dbReference type="ARBA" id="ARBA00004245"/>
    </source>
</evidence>
<dbReference type="FunCoup" id="A0A6P5JTF9">
    <property type="interactions" value="3419"/>
</dbReference>
<dbReference type="Proteomes" id="UP000515140">
    <property type="component" value="Unplaced"/>
</dbReference>
<comment type="subcellular location">
    <subcellularLocation>
        <location evidence="1">Cytoplasm</location>
        <location evidence="1">Cytoskeleton</location>
    </subcellularLocation>
</comment>
<proteinExistence type="inferred from homology"/>
<dbReference type="SUPFAM" id="SSF51161">
    <property type="entry name" value="Trimeric LpxA-like enzymes"/>
    <property type="match status" value="1"/>
</dbReference>
<evidence type="ECO:0000313" key="8">
    <source>
        <dbReference type="Proteomes" id="UP000515140"/>
    </source>
</evidence>
<keyword evidence="2" id="KW-0963">Cytoplasm</keyword>
<dbReference type="InParanoid" id="A0A6P5JTF9"/>
<dbReference type="PANTHER" id="PTHR46126:SF1">
    <property type="entry name" value="DYNACTIN SUBUNIT 5"/>
    <property type="match status" value="1"/>
</dbReference>
<gene>
    <name evidence="9" type="primary">DCTN5</name>
</gene>
<keyword evidence="7" id="KW-1133">Transmembrane helix</keyword>
<evidence type="ECO:0000256" key="6">
    <source>
        <dbReference type="ARBA" id="ARBA00034865"/>
    </source>
</evidence>
<dbReference type="RefSeq" id="XP_020834274.1">
    <property type="nucleotide sequence ID" value="XM_020978615.1"/>
</dbReference>
<dbReference type="InterPro" id="IPR047125">
    <property type="entry name" value="DCTN5"/>
</dbReference>
<comment type="function">
    <text evidence="4">Part of the dynactin complex that activates the molecular motor dynein for ultra-processive transport along microtubules.</text>
</comment>
<reference evidence="9" key="1">
    <citation type="submission" date="2025-08" db="UniProtKB">
        <authorList>
            <consortium name="RefSeq"/>
        </authorList>
    </citation>
    <scope>IDENTIFICATION</scope>
    <source>
        <tissue evidence="9">Spleen</tissue>
    </source>
</reference>
<keyword evidence="8" id="KW-1185">Reference proteome</keyword>
<comment type="similarity">
    <text evidence="5">Belongs to the dynactin subunits 5/6 family. Dynactin subunit 5 subfamily.</text>
</comment>
<dbReference type="Gene3D" id="2.160.10.10">
    <property type="entry name" value="Hexapeptide repeat proteins"/>
    <property type="match status" value="1"/>
</dbReference>
<evidence type="ECO:0000256" key="2">
    <source>
        <dbReference type="ARBA" id="ARBA00022490"/>
    </source>
</evidence>
<evidence type="ECO:0000313" key="9">
    <source>
        <dbReference type="RefSeq" id="XP_020834274.1"/>
    </source>
</evidence>
<dbReference type="FunFam" id="2.160.10.10:FF:000014">
    <property type="entry name" value="dynactin subunit 5"/>
    <property type="match status" value="1"/>
</dbReference>